<evidence type="ECO:0000256" key="1">
    <source>
        <dbReference type="ARBA" id="ARBA00005662"/>
    </source>
</evidence>
<feature type="signal peptide" evidence="3">
    <location>
        <begin position="1"/>
        <end position="18"/>
    </location>
</feature>
<evidence type="ECO:0000259" key="4">
    <source>
        <dbReference type="SMART" id="SM00854"/>
    </source>
</evidence>
<keyword evidence="3" id="KW-0732">Signal</keyword>
<feature type="compositionally biased region" description="Polar residues" evidence="2">
    <location>
        <begin position="37"/>
        <end position="63"/>
    </location>
</feature>
<dbReference type="Gene3D" id="3.60.21.10">
    <property type="match status" value="1"/>
</dbReference>
<dbReference type="PROSITE" id="PS51257">
    <property type="entry name" value="PROKAR_LIPOPROTEIN"/>
    <property type="match status" value="1"/>
</dbReference>
<dbReference type="RefSeq" id="WP_344305326.1">
    <property type="nucleotide sequence ID" value="NZ_BAAAQQ010000013.1"/>
</dbReference>
<evidence type="ECO:0000313" key="5">
    <source>
        <dbReference type="EMBL" id="GAA2132547.1"/>
    </source>
</evidence>
<dbReference type="SUPFAM" id="SSF56300">
    <property type="entry name" value="Metallo-dependent phosphatases"/>
    <property type="match status" value="1"/>
</dbReference>
<reference evidence="5 6" key="1">
    <citation type="journal article" date="2019" name="Int. J. Syst. Evol. Microbiol.">
        <title>The Global Catalogue of Microorganisms (GCM) 10K type strain sequencing project: providing services to taxonomists for standard genome sequencing and annotation.</title>
        <authorList>
            <consortium name="The Broad Institute Genomics Platform"/>
            <consortium name="The Broad Institute Genome Sequencing Center for Infectious Disease"/>
            <person name="Wu L."/>
            <person name="Ma J."/>
        </authorList>
    </citation>
    <scope>NUCLEOTIDE SEQUENCE [LARGE SCALE GENOMIC DNA]</scope>
    <source>
        <strain evidence="5 6">JCM 16021</strain>
    </source>
</reference>
<proteinExistence type="inferred from homology"/>
<dbReference type="InterPro" id="IPR052169">
    <property type="entry name" value="CW_Biosynth-Accessory"/>
</dbReference>
<organism evidence="5 6">
    <name type="scientific">Nocardioides bigeumensis</name>
    <dbReference type="NCBI Taxonomy" id="433657"/>
    <lineage>
        <taxon>Bacteria</taxon>
        <taxon>Bacillati</taxon>
        <taxon>Actinomycetota</taxon>
        <taxon>Actinomycetes</taxon>
        <taxon>Propionibacteriales</taxon>
        <taxon>Nocardioidaceae</taxon>
        <taxon>Nocardioides</taxon>
    </lineage>
</organism>
<dbReference type="CDD" id="cd07381">
    <property type="entry name" value="MPP_CapA"/>
    <property type="match status" value="1"/>
</dbReference>
<evidence type="ECO:0000256" key="3">
    <source>
        <dbReference type="SAM" id="SignalP"/>
    </source>
</evidence>
<feature type="region of interest" description="Disordered" evidence="2">
    <location>
        <begin position="25"/>
        <end position="63"/>
    </location>
</feature>
<dbReference type="Proteomes" id="UP001500575">
    <property type="component" value="Unassembled WGS sequence"/>
</dbReference>
<sequence length="398" mass="40763">MRLLAMGPVAVLATLTLAACTTEGADPGRTPAAEPPTASTITPSTGSVTPAPSSSAEPPQTAPTSTFKLALAGDVHFEGVLRDRLDDPATALAPVAEALIAPDLAVVNLETSVGSGGRPEPGKRFTFQAPPSAFAALAAAGVDIASMANNHALDHGRAPLRGTFAAIARARIADPPLQVVGLGRDAAEAFAPAVVDVHGTAVAVIGTTVAGADPTADPTGQWAATPTSAGTADALDPARLLRAVRRADRGADVVVIYAHWGIQGQRCPSVEQRELAADLAEAGADIVIGSHAHVLQGDGLLQARGRDPYVAYGLGNFAWYTQNPATAATGILTLTVRPPAERAGRALVVRADWLRLRIGSDGLPRPLPVDESAVVAGERADLRTCAGLRRLRDQKVDG</sequence>
<comment type="caution">
    <text evidence="5">The sequence shown here is derived from an EMBL/GenBank/DDBJ whole genome shotgun (WGS) entry which is preliminary data.</text>
</comment>
<name>A0ABN2YWQ3_9ACTN</name>
<feature type="domain" description="Capsule synthesis protein CapA" evidence="4">
    <location>
        <begin position="68"/>
        <end position="321"/>
    </location>
</feature>
<dbReference type="PANTHER" id="PTHR33393">
    <property type="entry name" value="POLYGLUTAMINE SYNTHESIS ACCESSORY PROTEIN RV0574C-RELATED"/>
    <property type="match status" value="1"/>
</dbReference>
<dbReference type="InterPro" id="IPR019079">
    <property type="entry name" value="Capsule_synth_CapA"/>
</dbReference>
<dbReference type="PANTHER" id="PTHR33393:SF13">
    <property type="entry name" value="PGA BIOSYNTHESIS PROTEIN CAPA"/>
    <property type="match status" value="1"/>
</dbReference>
<evidence type="ECO:0000313" key="6">
    <source>
        <dbReference type="Proteomes" id="UP001500575"/>
    </source>
</evidence>
<keyword evidence="6" id="KW-1185">Reference proteome</keyword>
<comment type="similarity">
    <text evidence="1">Belongs to the CapA family.</text>
</comment>
<gene>
    <name evidence="5" type="ORF">GCM10009843_37240</name>
</gene>
<dbReference type="EMBL" id="BAAAQQ010000013">
    <property type="protein sequence ID" value="GAA2132547.1"/>
    <property type="molecule type" value="Genomic_DNA"/>
</dbReference>
<feature type="chain" id="PRO_5046097999" description="Capsule synthesis protein CapA domain-containing protein" evidence="3">
    <location>
        <begin position="19"/>
        <end position="398"/>
    </location>
</feature>
<dbReference type="InterPro" id="IPR029052">
    <property type="entry name" value="Metallo-depent_PP-like"/>
</dbReference>
<protein>
    <recommendedName>
        <fullName evidence="4">Capsule synthesis protein CapA domain-containing protein</fullName>
    </recommendedName>
</protein>
<evidence type="ECO:0000256" key="2">
    <source>
        <dbReference type="SAM" id="MobiDB-lite"/>
    </source>
</evidence>
<dbReference type="Pfam" id="PF09587">
    <property type="entry name" value="PGA_cap"/>
    <property type="match status" value="1"/>
</dbReference>
<dbReference type="SMART" id="SM00854">
    <property type="entry name" value="PGA_cap"/>
    <property type="match status" value="1"/>
</dbReference>
<accession>A0ABN2YWQ3</accession>